<proteinExistence type="predicted"/>
<dbReference type="Proteomes" id="UP000525923">
    <property type="component" value="Unassembled WGS sequence"/>
</dbReference>
<evidence type="ECO:0000259" key="1">
    <source>
        <dbReference type="Pfam" id="PF07872"/>
    </source>
</evidence>
<evidence type="ECO:0000313" key="3">
    <source>
        <dbReference type="Proteomes" id="UP000525923"/>
    </source>
</evidence>
<dbReference type="InterPro" id="IPR012454">
    <property type="entry name" value="DUF1659"/>
</dbReference>
<gene>
    <name evidence="2" type="ORF">HNQ44_002551</name>
</gene>
<name>A0A7W8CT24_9BACL</name>
<sequence length="72" mass="7649">MAVGEFKSASIRCTLDNGVDSEGKTVKKVKAYHNVTEAAGANEILAAVTVLTGFGTKPLMFLEKQTAQNIYA</sequence>
<dbReference type="Pfam" id="PF07872">
    <property type="entry name" value="DUF1659"/>
    <property type="match status" value="1"/>
</dbReference>
<evidence type="ECO:0000313" key="2">
    <source>
        <dbReference type="EMBL" id="MBB5181086.1"/>
    </source>
</evidence>
<dbReference type="EMBL" id="JACHHE010000007">
    <property type="protein sequence ID" value="MBB5181086.1"/>
    <property type="molecule type" value="Genomic_DNA"/>
</dbReference>
<reference evidence="2 3" key="1">
    <citation type="submission" date="2020-08" db="EMBL/GenBank/DDBJ databases">
        <title>Genomic Encyclopedia of Type Strains, Phase IV (KMG-IV): sequencing the most valuable type-strain genomes for metagenomic binning, comparative biology and taxonomic classification.</title>
        <authorList>
            <person name="Goeker M."/>
        </authorList>
    </citation>
    <scope>NUCLEOTIDE SEQUENCE [LARGE SCALE GENOMIC DNA]</scope>
    <source>
        <strain evidence="2 3">DSM 15895</strain>
    </source>
</reference>
<feature type="domain" description="DUF1659" evidence="1">
    <location>
        <begin position="3"/>
        <end position="70"/>
    </location>
</feature>
<accession>A0A7W8CT24</accession>
<dbReference type="OrthoDB" id="48766at2"/>
<comment type="caution">
    <text evidence="2">The sequence shown here is derived from an EMBL/GenBank/DDBJ whole genome shotgun (WGS) entry which is preliminary data.</text>
</comment>
<protein>
    <recommendedName>
        <fullName evidence="1">DUF1659 domain-containing protein</fullName>
    </recommendedName>
</protein>
<organism evidence="2 3">
    <name type="scientific">Planococcus koreensis</name>
    <dbReference type="NCBI Taxonomy" id="112331"/>
    <lineage>
        <taxon>Bacteria</taxon>
        <taxon>Bacillati</taxon>
        <taxon>Bacillota</taxon>
        <taxon>Bacilli</taxon>
        <taxon>Bacillales</taxon>
        <taxon>Caryophanaceae</taxon>
        <taxon>Planococcus</taxon>
    </lineage>
</organism>
<dbReference type="AlphaFoldDB" id="A0A7W8CT24"/>
<dbReference type="RefSeq" id="WP_135503625.1">
    <property type="nucleotide sequence ID" value="NZ_JACHHE010000007.1"/>
</dbReference>
<keyword evidence="3" id="KW-1185">Reference proteome</keyword>